<comment type="caution">
    <text evidence="1">The sequence shown here is derived from an EMBL/GenBank/DDBJ whole genome shotgun (WGS) entry which is preliminary data.</text>
</comment>
<evidence type="ECO:0000313" key="2">
    <source>
        <dbReference type="Proteomes" id="UP000593568"/>
    </source>
</evidence>
<accession>A0A7J9FLV4</accession>
<dbReference type="EMBL" id="JABEZW010222486">
    <property type="protein sequence ID" value="MBA0786302.1"/>
    <property type="molecule type" value="Genomic_DNA"/>
</dbReference>
<dbReference type="AlphaFoldDB" id="A0A7J9FLV4"/>
<evidence type="ECO:0000313" key="1">
    <source>
        <dbReference type="EMBL" id="MBA0786302.1"/>
    </source>
</evidence>
<protein>
    <submittedName>
        <fullName evidence="1">Uncharacterized protein</fullName>
    </submittedName>
</protein>
<sequence>MEAVSVPNRPRSWKYHLMATGLRIYDKTEASTKEEDDDDLDLLDEDIVRSSVNDISATNFSNRVNQLLIKDIEHAVVIKLLGRNIGYTTLQNKIRSLWRPSQPF</sequence>
<gene>
    <name evidence="1" type="ORF">Gotri_027619</name>
</gene>
<dbReference type="Proteomes" id="UP000593568">
    <property type="component" value="Unassembled WGS sequence"/>
</dbReference>
<name>A0A7J9FLV4_9ROSI</name>
<reference evidence="1 2" key="1">
    <citation type="journal article" date="2019" name="Genome Biol. Evol.">
        <title>Insights into the evolution of the New World diploid cottons (Gossypium, subgenus Houzingenia) based on genome sequencing.</title>
        <authorList>
            <person name="Grover C.E."/>
            <person name="Arick M.A. 2nd"/>
            <person name="Thrash A."/>
            <person name="Conover J.L."/>
            <person name="Sanders W.S."/>
            <person name="Peterson D.G."/>
            <person name="Frelichowski J.E."/>
            <person name="Scheffler J.A."/>
            <person name="Scheffler B.E."/>
            <person name="Wendel J.F."/>
        </authorList>
    </citation>
    <scope>NUCLEOTIDE SEQUENCE [LARGE SCALE GENOMIC DNA]</scope>
    <source>
        <strain evidence="1">8</strain>
        <tissue evidence="1">Leaf</tissue>
    </source>
</reference>
<proteinExistence type="predicted"/>
<organism evidence="1 2">
    <name type="scientific">Gossypium trilobum</name>
    <dbReference type="NCBI Taxonomy" id="34281"/>
    <lineage>
        <taxon>Eukaryota</taxon>
        <taxon>Viridiplantae</taxon>
        <taxon>Streptophyta</taxon>
        <taxon>Embryophyta</taxon>
        <taxon>Tracheophyta</taxon>
        <taxon>Spermatophyta</taxon>
        <taxon>Magnoliopsida</taxon>
        <taxon>eudicotyledons</taxon>
        <taxon>Gunneridae</taxon>
        <taxon>Pentapetalae</taxon>
        <taxon>rosids</taxon>
        <taxon>malvids</taxon>
        <taxon>Malvales</taxon>
        <taxon>Malvaceae</taxon>
        <taxon>Malvoideae</taxon>
        <taxon>Gossypium</taxon>
    </lineage>
</organism>
<keyword evidence="2" id="KW-1185">Reference proteome</keyword>